<gene>
    <name evidence="1" type="ORF">BHU61_06555</name>
</gene>
<reference evidence="1 2" key="1">
    <citation type="journal article" date="2018" name="Front. Microbiol.">
        <title>Description and Comparative Genomics of Macrococcus caseolyticus subsp. hominis subsp. nov., Macrococcus goetzii sp. nov., Macrococcus epidermidis sp. nov., and Macrococcus bohemicus sp. nov., Novel Macrococci From Human Clinical Material With Virulence Potential and Suspected Uptake of Foreign DNA by Natural Transformation.</title>
        <authorList>
            <person name="Maslanova I."/>
            <person name="Wertheimer Z."/>
            <person name="Sedlacek I."/>
            <person name="Svec P."/>
            <person name="Indrakova A."/>
            <person name="Kovarovic V."/>
            <person name="Schumann P."/>
            <person name="Sproer C."/>
            <person name="Kralova S."/>
            <person name="Sedo O."/>
            <person name="Kristofova L."/>
            <person name="Vrbovska V."/>
            <person name="Fuzik T."/>
            <person name="Petras P."/>
            <person name="Zdrahal Z."/>
            <person name="Ruzickova V."/>
            <person name="Doskar J."/>
            <person name="Pantucek R."/>
        </authorList>
    </citation>
    <scope>NUCLEOTIDE SEQUENCE [LARGE SCALE GENOMIC DNA]</scope>
    <source>
        <strain evidence="1 2">01/688</strain>
    </source>
</reference>
<evidence type="ECO:0000313" key="1">
    <source>
        <dbReference type="EMBL" id="RAK44969.1"/>
    </source>
</evidence>
<sequence>MSNQFKSFNLIDYTKSKQTEIYEKYLPSAMKQLEKAILEAVNKGHSKIGIPTTGTLNAHHHELHSTINCIQKVLRLKPDEFSQLVRDVYQLSTENVYIEELNIFNHKYLVINWSETNAE</sequence>
<dbReference type="EMBL" id="PZJH01000002">
    <property type="protein sequence ID" value="RAK44969.1"/>
    <property type="molecule type" value="Genomic_DNA"/>
</dbReference>
<name>A0A327ZRW3_9STAP</name>
<organism evidence="1 2">
    <name type="scientific">Macrococcus epidermidis</name>
    <dbReference type="NCBI Taxonomy" id="1902580"/>
    <lineage>
        <taxon>Bacteria</taxon>
        <taxon>Bacillati</taxon>
        <taxon>Bacillota</taxon>
        <taxon>Bacilli</taxon>
        <taxon>Bacillales</taxon>
        <taxon>Staphylococcaceae</taxon>
        <taxon>Macrococcus</taxon>
    </lineage>
</organism>
<protein>
    <submittedName>
        <fullName evidence="1">Uncharacterized protein</fullName>
    </submittedName>
</protein>
<comment type="caution">
    <text evidence="1">The sequence shown here is derived from an EMBL/GenBank/DDBJ whole genome shotgun (WGS) entry which is preliminary data.</text>
</comment>
<accession>A0A327ZRW3</accession>
<dbReference type="Proteomes" id="UP000249808">
    <property type="component" value="Unassembled WGS sequence"/>
</dbReference>
<proteinExistence type="predicted"/>
<keyword evidence="2" id="KW-1185">Reference proteome</keyword>
<dbReference type="RefSeq" id="WP_111715575.1">
    <property type="nucleotide sequence ID" value="NZ_JBHSSR010000004.1"/>
</dbReference>
<evidence type="ECO:0000313" key="2">
    <source>
        <dbReference type="Proteomes" id="UP000249808"/>
    </source>
</evidence>
<dbReference type="AlphaFoldDB" id="A0A327ZRW3"/>